<dbReference type="Pfam" id="PF04932">
    <property type="entry name" value="Wzy_C"/>
    <property type="match status" value="1"/>
</dbReference>
<keyword evidence="8" id="KW-1185">Reference proteome</keyword>
<reference evidence="7 8" key="1">
    <citation type="submission" date="2018-03" db="EMBL/GenBank/DDBJ databases">
        <title>Genomic Encyclopedia of Archaeal and Bacterial Type Strains, Phase II (KMG-II): from individual species to whole genera.</title>
        <authorList>
            <person name="Goeker M."/>
        </authorList>
    </citation>
    <scope>NUCLEOTIDE SEQUENCE [LARGE SCALE GENOMIC DNA]</scope>
    <source>
        <strain evidence="7 8">DSM 17586</strain>
    </source>
</reference>
<gene>
    <name evidence="7" type="ORF">CLV44_11095</name>
</gene>
<feature type="transmembrane region" description="Helical" evidence="5">
    <location>
        <begin position="57"/>
        <end position="77"/>
    </location>
</feature>
<feature type="transmembrane region" description="Helical" evidence="5">
    <location>
        <begin position="327"/>
        <end position="347"/>
    </location>
</feature>
<dbReference type="AlphaFoldDB" id="A0A2P8EWR9"/>
<dbReference type="EMBL" id="PYGI01000010">
    <property type="protein sequence ID" value="PSL13914.1"/>
    <property type="molecule type" value="Genomic_DNA"/>
</dbReference>
<feature type="transmembrane region" description="Helical" evidence="5">
    <location>
        <begin position="181"/>
        <end position="201"/>
    </location>
</feature>
<evidence type="ECO:0000256" key="2">
    <source>
        <dbReference type="ARBA" id="ARBA00022692"/>
    </source>
</evidence>
<keyword evidence="7" id="KW-0436">Ligase</keyword>
<evidence type="ECO:0000259" key="6">
    <source>
        <dbReference type="Pfam" id="PF04932"/>
    </source>
</evidence>
<organism evidence="7 8">
    <name type="scientific">Marinobacterium halophilum</name>
    <dbReference type="NCBI Taxonomy" id="267374"/>
    <lineage>
        <taxon>Bacteria</taxon>
        <taxon>Pseudomonadati</taxon>
        <taxon>Pseudomonadota</taxon>
        <taxon>Gammaproteobacteria</taxon>
        <taxon>Oceanospirillales</taxon>
        <taxon>Oceanospirillaceae</taxon>
        <taxon>Marinobacterium</taxon>
    </lineage>
</organism>
<evidence type="ECO:0000313" key="7">
    <source>
        <dbReference type="EMBL" id="PSL13914.1"/>
    </source>
</evidence>
<proteinExistence type="predicted"/>
<comment type="caution">
    <text evidence="7">The sequence shown here is derived from an EMBL/GenBank/DDBJ whole genome shotgun (WGS) entry which is preliminary data.</text>
</comment>
<dbReference type="Proteomes" id="UP000242133">
    <property type="component" value="Unassembled WGS sequence"/>
</dbReference>
<feature type="domain" description="O-antigen ligase-related" evidence="6">
    <location>
        <begin position="191"/>
        <end position="340"/>
    </location>
</feature>
<evidence type="ECO:0000256" key="4">
    <source>
        <dbReference type="ARBA" id="ARBA00023136"/>
    </source>
</evidence>
<keyword evidence="2 5" id="KW-0812">Transmembrane</keyword>
<feature type="transmembrane region" description="Helical" evidence="5">
    <location>
        <begin position="83"/>
        <end position="103"/>
    </location>
</feature>
<keyword evidence="4 5" id="KW-0472">Membrane</keyword>
<feature type="transmembrane region" description="Helical" evidence="5">
    <location>
        <begin position="381"/>
        <end position="399"/>
    </location>
</feature>
<evidence type="ECO:0000313" key="8">
    <source>
        <dbReference type="Proteomes" id="UP000242133"/>
    </source>
</evidence>
<dbReference type="RefSeq" id="WP_106591695.1">
    <property type="nucleotide sequence ID" value="NZ_PYGI01000010.1"/>
</dbReference>
<dbReference type="GO" id="GO:0016020">
    <property type="term" value="C:membrane"/>
    <property type="evidence" value="ECO:0007669"/>
    <property type="project" value="UniProtKB-SubCell"/>
</dbReference>
<dbReference type="InterPro" id="IPR007016">
    <property type="entry name" value="O-antigen_ligase-rel_domated"/>
</dbReference>
<evidence type="ECO:0000256" key="5">
    <source>
        <dbReference type="SAM" id="Phobius"/>
    </source>
</evidence>
<dbReference type="PANTHER" id="PTHR37422:SF13">
    <property type="entry name" value="LIPOPOLYSACCHARIDE BIOSYNTHESIS PROTEIN PA4999-RELATED"/>
    <property type="match status" value="1"/>
</dbReference>
<evidence type="ECO:0000256" key="1">
    <source>
        <dbReference type="ARBA" id="ARBA00004141"/>
    </source>
</evidence>
<keyword evidence="3 5" id="KW-1133">Transmembrane helix</keyword>
<dbReference type="GO" id="GO:0016874">
    <property type="term" value="F:ligase activity"/>
    <property type="evidence" value="ECO:0007669"/>
    <property type="project" value="UniProtKB-KW"/>
</dbReference>
<feature type="transmembrane region" description="Helical" evidence="5">
    <location>
        <begin position="115"/>
        <end position="137"/>
    </location>
</feature>
<accession>A0A2P8EWR9</accession>
<feature type="transmembrane region" description="Helical" evidence="5">
    <location>
        <begin position="207"/>
        <end position="225"/>
    </location>
</feature>
<sequence length="413" mass="45347">MSTLSLPTSRGGLLAVGLMACFVLLLPLTEAVHIVPLLLILGSVFMRNQLTRFEGFNQFLAIALLLTVPAAIAAIGARDVEKTLIDAVRIGLYFYAGLVLLMLNREALSARLSDLLFYLVLLISLAWSADAIIQYASGKNLLGFEYNNYRVTGVFHPKMRIGIVLAHLLPFSIEACRRWSAYRVGSLSWLLLIPILFVIIIGGSRSSWLVAVAAIFGYMLFFVWQGVVSRKAVLVGLVISTAAALAAYEWVPQFQQRMDRTAQIFDLSEDSLNAATSMRGEVWAAAWSLFKDDPINGIGQGAMASMTEEQQLASRGYPHAHFFGLDVLMYAGLIGFVAYMLAFAVLMQRWWQAARGGRCGDFALTFAAVLMAMPINTHWGIYSTLSSSIMCMLIIVSFLRTQESERSVVGAGA</sequence>
<dbReference type="InterPro" id="IPR051533">
    <property type="entry name" value="WaaL-like"/>
</dbReference>
<comment type="subcellular location">
    <subcellularLocation>
        <location evidence="1">Membrane</location>
        <topology evidence="1">Multi-pass membrane protein</topology>
    </subcellularLocation>
</comment>
<feature type="transmembrane region" description="Helical" evidence="5">
    <location>
        <begin position="12"/>
        <end position="45"/>
    </location>
</feature>
<evidence type="ECO:0000256" key="3">
    <source>
        <dbReference type="ARBA" id="ARBA00022989"/>
    </source>
</evidence>
<name>A0A2P8EWR9_9GAMM</name>
<dbReference type="PANTHER" id="PTHR37422">
    <property type="entry name" value="TEICHURONIC ACID BIOSYNTHESIS PROTEIN TUAE"/>
    <property type="match status" value="1"/>
</dbReference>
<protein>
    <submittedName>
        <fullName evidence="7">O-antigen ligase</fullName>
    </submittedName>
</protein>
<feature type="transmembrane region" description="Helical" evidence="5">
    <location>
        <begin position="232"/>
        <end position="251"/>
    </location>
</feature>
<dbReference type="OrthoDB" id="8576060at2"/>